<keyword evidence="3" id="KW-1003">Cell membrane</keyword>
<evidence type="ECO:0000256" key="3">
    <source>
        <dbReference type="ARBA" id="ARBA00022475"/>
    </source>
</evidence>
<protein>
    <submittedName>
        <fullName evidence="12">Uncharacterized protein</fullName>
    </submittedName>
</protein>
<feature type="transmembrane region" description="Helical" evidence="11">
    <location>
        <begin position="626"/>
        <end position="649"/>
    </location>
</feature>
<evidence type="ECO:0000313" key="13">
    <source>
        <dbReference type="Proteomes" id="UP001165289"/>
    </source>
</evidence>
<feature type="repeat" description="ANK" evidence="10">
    <location>
        <begin position="217"/>
        <end position="249"/>
    </location>
</feature>
<feature type="transmembrane region" description="Helical" evidence="11">
    <location>
        <begin position="417"/>
        <end position="436"/>
    </location>
</feature>
<keyword evidence="11" id="KW-0812">Transmembrane</keyword>
<keyword evidence="10" id="KW-0040">ANK repeat</keyword>
<feature type="transmembrane region" description="Helical" evidence="11">
    <location>
        <begin position="456"/>
        <end position="474"/>
    </location>
</feature>
<evidence type="ECO:0000256" key="9">
    <source>
        <dbReference type="ARBA" id="ARBA00023303"/>
    </source>
</evidence>
<proteinExistence type="predicted"/>
<dbReference type="EMBL" id="JAKMXF010000266">
    <property type="protein sequence ID" value="KAI6653627.1"/>
    <property type="molecule type" value="Genomic_DNA"/>
</dbReference>
<keyword evidence="4" id="KW-0109">Calcium transport</keyword>
<reference evidence="12 13" key="1">
    <citation type="journal article" date="2023" name="BMC Biol.">
        <title>The compact genome of the sponge Oopsacas minuta (Hexactinellida) is lacking key metazoan core genes.</title>
        <authorList>
            <person name="Santini S."/>
            <person name="Schenkelaars Q."/>
            <person name="Jourda C."/>
            <person name="Duchesne M."/>
            <person name="Belahbib H."/>
            <person name="Rocher C."/>
            <person name="Selva M."/>
            <person name="Riesgo A."/>
            <person name="Vervoort M."/>
            <person name="Leys S.P."/>
            <person name="Kodjabachian L."/>
            <person name="Le Bivic A."/>
            <person name="Borchiellini C."/>
            <person name="Claverie J.M."/>
            <person name="Renard E."/>
        </authorList>
    </citation>
    <scope>NUCLEOTIDE SEQUENCE [LARGE SCALE GENOMIC DNA]</scope>
    <source>
        <strain evidence="12">SPO-2</strain>
    </source>
</reference>
<evidence type="ECO:0000313" key="12">
    <source>
        <dbReference type="EMBL" id="KAI6653627.1"/>
    </source>
</evidence>
<evidence type="ECO:0000256" key="6">
    <source>
        <dbReference type="ARBA" id="ARBA00022737"/>
    </source>
</evidence>
<dbReference type="SMART" id="SM00248">
    <property type="entry name" value="ANK"/>
    <property type="match status" value="3"/>
</dbReference>
<evidence type="ECO:0000256" key="10">
    <source>
        <dbReference type="PROSITE-ProRule" id="PRU00023"/>
    </source>
</evidence>
<dbReference type="AlphaFoldDB" id="A0AAV7JXI0"/>
<keyword evidence="11" id="KW-0472">Membrane</keyword>
<gene>
    <name evidence="12" type="ORF">LOD99_3522</name>
</gene>
<dbReference type="GO" id="GO:0005262">
    <property type="term" value="F:calcium channel activity"/>
    <property type="evidence" value="ECO:0007669"/>
    <property type="project" value="UniProtKB-KW"/>
</dbReference>
<keyword evidence="13" id="KW-1185">Reference proteome</keyword>
<keyword evidence="6" id="KW-0677">Repeat</keyword>
<dbReference type="InterPro" id="IPR036770">
    <property type="entry name" value="Ankyrin_rpt-contain_sf"/>
</dbReference>
<evidence type="ECO:0000256" key="1">
    <source>
        <dbReference type="ARBA" id="ARBA00004651"/>
    </source>
</evidence>
<dbReference type="InterPro" id="IPR024862">
    <property type="entry name" value="TRPV"/>
</dbReference>
<accession>A0AAV7JXI0</accession>
<keyword evidence="11" id="KW-1133">Transmembrane helix</keyword>
<dbReference type="PROSITE" id="PS50297">
    <property type="entry name" value="ANK_REP_REGION"/>
    <property type="match status" value="1"/>
</dbReference>
<keyword evidence="9" id="KW-0407">Ion channel</keyword>
<evidence type="ECO:0000256" key="8">
    <source>
        <dbReference type="ARBA" id="ARBA00023065"/>
    </source>
</evidence>
<evidence type="ECO:0000256" key="7">
    <source>
        <dbReference type="ARBA" id="ARBA00022837"/>
    </source>
</evidence>
<dbReference type="Pfam" id="PF00023">
    <property type="entry name" value="Ank"/>
    <property type="match status" value="1"/>
</dbReference>
<dbReference type="GO" id="GO:0005886">
    <property type="term" value="C:plasma membrane"/>
    <property type="evidence" value="ECO:0007669"/>
    <property type="project" value="UniProtKB-SubCell"/>
</dbReference>
<evidence type="ECO:0000256" key="5">
    <source>
        <dbReference type="ARBA" id="ARBA00022673"/>
    </source>
</evidence>
<keyword evidence="8" id="KW-0406">Ion transport</keyword>
<feature type="transmembrane region" description="Helical" evidence="11">
    <location>
        <begin position="377"/>
        <end position="397"/>
    </location>
</feature>
<feature type="transmembrane region" description="Helical" evidence="11">
    <location>
        <begin position="512"/>
        <end position="536"/>
    </location>
</feature>
<evidence type="ECO:0000256" key="4">
    <source>
        <dbReference type="ARBA" id="ARBA00022568"/>
    </source>
</evidence>
<evidence type="ECO:0000256" key="11">
    <source>
        <dbReference type="SAM" id="Phobius"/>
    </source>
</evidence>
<comment type="subcellular location">
    <subcellularLocation>
        <location evidence="1">Cell membrane</location>
        <topology evidence="1">Multi-pass membrane protein</topology>
    </subcellularLocation>
</comment>
<keyword evidence="2" id="KW-0813">Transport</keyword>
<evidence type="ECO:0000256" key="2">
    <source>
        <dbReference type="ARBA" id="ARBA00022448"/>
    </source>
</evidence>
<dbReference type="Gene3D" id="1.25.40.20">
    <property type="entry name" value="Ankyrin repeat-containing domain"/>
    <property type="match status" value="1"/>
</dbReference>
<feature type="transmembrane region" description="Helical" evidence="11">
    <location>
        <begin position="548"/>
        <end position="567"/>
    </location>
</feature>
<dbReference type="Proteomes" id="UP001165289">
    <property type="component" value="Unassembled WGS sequence"/>
</dbReference>
<keyword evidence="7" id="KW-0106">Calcium</keyword>
<sequence length="790" mass="90215">MSSDMAKLFLQRLSKSGTECSKSYDSVDITTDLIDSDVNEVREQWVKAIRSYDSLQLKEMLNEGFVSTNWTYRTNKKLKHTDLVNCNVDSVISKGSVGTAPINTSEITCLDVAISTNDTELLDLYWSNMARDEFDVTNLNRALALACRVTKVSSKIVIQLLSMGAEVNYIHSDVPVIILAVWTEKIPAVEYMLDLQPNLVNSHILSDTVVNKHKFEGQSSPLHHASATGNSELVSLLMQRGADLKSHDDENQDVFFYAQHESICDTMLKEYVARTGDKSQLIGLPLHGLVKRGFVQSFKTIVDQNITVTSDQVQMNVKCLQTDFKYEIPDSSKKSISLLQYIAGHDKSEAFLEYLPVKAIVDLFMWKYGYIMLSLRILQFLLFLIAMTFSLVLATSLPNPSVYDTSPLSIWRALCDFYFIAGGIHNSFFEVIEFCLIWKHHFNITRTIRGAKLKRYGTFSHAVALIFSFPPTFVDYATDWYNWIDICAGVTLFLYVPLRLTNNPYQWLMASLVYFFSSTLIFKYLTVSPFATYIQIILSTLFKDLPKFILTFIFPILTFGGSFFIALRFTGTSENANETHTASHEQISKIFLVQDSTYFNTLLTEIRILIEQGSVIKRFYLLDLNWLAAIYLFIFTFFTLLVVRAIFIAQLSNTYARSRAQADKIATKFRLDFLARLMGHGSIVSVLFNVKKRFYVEEITLSRRSLQNSFDSDYQRYYGDSSLRNRELREDILEKVSALITIESAKQQDILTEILREIKGRPPNNAFSSESALNVLFQQHPSIEIDHCDS</sequence>
<name>A0AAV7JXI0_9METZ</name>
<dbReference type="InterPro" id="IPR002110">
    <property type="entry name" value="Ankyrin_rpt"/>
</dbReference>
<dbReference type="PROSITE" id="PS50088">
    <property type="entry name" value="ANK_REPEAT"/>
    <property type="match status" value="1"/>
</dbReference>
<comment type="caution">
    <text evidence="12">The sequence shown here is derived from an EMBL/GenBank/DDBJ whole genome shotgun (WGS) entry which is preliminary data.</text>
</comment>
<dbReference type="PANTHER" id="PTHR10582:SF2">
    <property type="entry name" value="INACTIVE"/>
    <property type="match status" value="1"/>
</dbReference>
<dbReference type="GO" id="GO:0098703">
    <property type="term" value="P:calcium ion import across plasma membrane"/>
    <property type="evidence" value="ECO:0007669"/>
    <property type="project" value="TreeGrafter"/>
</dbReference>
<keyword evidence="5" id="KW-0107">Calcium channel</keyword>
<dbReference type="SUPFAM" id="SSF48403">
    <property type="entry name" value="Ankyrin repeat"/>
    <property type="match status" value="1"/>
</dbReference>
<organism evidence="12 13">
    <name type="scientific">Oopsacas minuta</name>
    <dbReference type="NCBI Taxonomy" id="111878"/>
    <lineage>
        <taxon>Eukaryota</taxon>
        <taxon>Metazoa</taxon>
        <taxon>Porifera</taxon>
        <taxon>Hexactinellida</taxon>
        <taxon>Hexasterophora</taxon>
        <taxon>Lyssacinosida</taxon>
        <taxon>Leucopsacidae</taxon>
        <taxon>Oopsacas</taxon>
    </lineage>
</organism>
<dbReference type="PANTHER" id="PTHR10582">
    <property type="entry name" value="TRANSIENT RECEPTOR POTENTIAL ION CHANNEL PROTEIN"/>
    <property type="match status" value="1"/>
</dbReference>